<organism evidence="2 3">
    <name type="scientific">Lasiosphaeria ovina</name>
    <dbReference type="NCBI Taxonomy" id="92902"/>
    <lineage>
        <taxon>Eukaryota</taxon>
        <taxon>Fungi</taxon>
        <taxon>Dikarya</taxon>
        <taxon>Ascomycota</taxon>
        <taxon>Pezizomycotina</taxon>
        <taxon>Sordariomycetes</taxon>
        <taxon>Sordariomycetidae</taxon>
        <taxon>Sordariales</taxon>
        <taxon>Lasiosphaeriaceae</taxon>
        <taxon>Lasiosphaeria</taxon>
    </lineage>
</organism>
<evidence type="ECO:0000313" key="2">
    <source>
        <dbReference type="EMBL" id="KAK3365010.1"/>
    </source>
</evidence>
<feature type="compositionally biased region" description="Polar residues" evidence="1">
    <location>
        <begin position="162"/>
        <end position="175"/>
    </location>
</feature>
<name>A0AAE0MZU3_9PEZI</name>
<dbReference type="Proteomes" id="UP001287356">
    <property type="component" value="Unassembled WGS sequence"/>
</dbReference>
<dbReference type="EMBL" id="JAULSN010000009">
    <property type="protein sequence ID" value="KAK3365010.1"/>
    <property type="molecule type" value="Genomic_DNA"/>
</dbReference>
<sequence length="203" mass="22843">MTGSTSFGFAPSCSQPQTPRIPTLLLASNSSKIQTCLGRSPHSTLKAERLTDWPNVVVRSLTVAPYVHQHGKTTQGRHKVEISLSNATNSNPSNPSNYNHHNNICGQATRFCRHAEMAAPRRAHAFGPQEWRCSSPCARARARARTRARGRESGLQPCVRRQPSQWEGVSLQQEDNQQEDNHRKTTGTRKTPRRMPLRRHHEL</sequence>
<gene>
    <name evidence="2" type="ORF">B0T24DRAFT_421550</name>
</gene>
<evidence type="ECO:0000256" key="1">
    <source>
        <dbReference type="SAM" id="MobiDB-lite"/>
    </source>
</evidence>
<protein>
    <submittedName>
        <fullName evidence="2">Uncharacterized protein</fullName>
    </submittedName>
</protein>
<reference evidence="2" key="2">
    <citation type="submission" date="2023-06" db="EMBL/GenBank/DDBJ databases">
        <authorList>
            <consortium name="Lawrence Berkeley National Laboratory"/>
            <person name="Haridas S."/>
            <person name="Hensen N."/>
            <person name="Bonometti L."/>
            <person name="Westerberg I."/>
            <person name="Brannstrom I.O."/>
            <person name="Guillou S."/>
            <person name="Cros-Aarteil S."/>
            <person name="Calhoun S."/>
            <person name="Kuo A."/>
            <person name="Mondo S."/>
            <person name="Pangilinan J."/>
            <person name="Riley R."/>
            <person name="Labutti K."/>
            <person name="Andreopoulos B."/>
            <person name="Lipzen A."/>
            <person name="Chen C."/>
            <person name="Yanf M."/>
            <person name="Daum C."/>
            <person name="Ng V."/>
            <person name="Clum A."/>
            <person name="Steindorff A."/>
            <person name="Ohm R."/>
            <person name="Martin F."/>
            <person name="Silar P."/>
            <person name="Natvig D."/>
            <person name="Lalanne C."/>
            <person name="Gautier V."/>
            <person name="Ament-Velasquez S.L."/>
            <person name="Kruys A."/>
            <person name="Hutchinson M.I."/>
            <person name="Powell A.J."/>
            <person name="Barry K."/>
            <person name="Miller A.N."/>
            <person name="Grigoriev I.V."/>
            <person name="Debuchy R."/>
            <person name="Gladieux P."/>
            <person name="Thoren M.H."/>
            <person name="Johannesson H."/>
        </authorList>
    </citation>
    <scope>NUCLEOTIDE SEQUENCE</scope>
    <source>
        <strain evidence="2">CBS 958.72</strain>
    </source>
</reference>
<comment type="caution">
    <text evidence="2">The sequence shown here is derived from an EMBL/GenBank/DDBJ whole genome shotgun (WGS) entry which is preliminary data.</text>
</comment>
<proteinExistence type="predicted"/>
<dbReference type="AlphaFoldDB" id="A0AAE0MZU3"/>
<feature type="region of interest" description="Disordered" evidence="1">
    <location>
        <begin position="144"/>
        <end position="203"/>
    </location>
</feature>
<feature type="compositionally biased region" description="Basic residues" evidence="1">
    <location>
        <begin position="184"/>
        <end position="203"/>
    </location>
</feature>
<evidence type="ECO:0000313" key="3">
    <source>
        <dbReference type="Proteomes" id="UP001287356"/>
    </source>
</evidence>
<reference evidence="2" key="1">
    <citation type="journal article" date="2023" name="Mol. Phylogenet. Evol.">
        <title>Genome-scale phylogeny and comparative genomics of the fungal order Sordariales.</title>
        <authorList>
            <person name="Hensen N."/>
            <person name="Bonometti L."/>
            <person name="Westerberg I."/>
            <person name="Brannstrom I.O."/>
            <person name="Guillou S."/>
            <person name="Cros-Aarteil S."/>
            <person name="Calhoun S."/>
            <person name="Haridas S."/>
            <person name="Kuo A."/>
            <person name="Mondo S."/>
            <person name="Pangilinan J."/>
            <person name="Riley R."/>
            <person name="LaButti K."/>
            <person name="Andreopoulos B."/>
            <person name="Lipzen A."/>
            <person name="Chen C."/>
            <person name="Yan M."/>
            <person name="Daum C."/>
            <person name="Ng V."/>
            <person name="Clum A."/>
            <person name="Steindorff A."/>
            <person name="Ohm R.A."/>
            <person name="Martin F."/>
            <person name="Silar P."/>
            <person name="Natvig D.O."/>
            <person name="Lalanne C."/>
            <person name="Gautier V."/>
            <person name="Ament-Velasquez S.L."/>
            <person name="Kruys A."/>
            <person name="Hutchinson M.I."/>
            <person name="Powell A.J."/>
            <person name="Barry K."/>
            <person name="Miller A.N."/>
            <person name="Grigoriev I.V."/>
            <person name="Debuchy R."/>
            <person name="Gladieux P."/>
            <person name="Hiltunen Thoren M."/>
            <person name="Johannesson H."/>
        </authorList>
    </citation>
    <scope>NUCLEOTIDE SEQUENCE</scope>
    <source>
        <strain evidence="2">CBS 958.72</strain>
    </source>
</reference>
<keyword evidence="3" id="KW-1185">Reference proteome</keyword>
<accession>A0AAE0MZU3</accession>